<dbReference type="InterPro" id="IPR014762">
    <property type="entry name" value="DNA_mismatch_repair_CS"/>
</dbReference>
<keyword evidence="2" id="KW-0227">DNA damage</keyword>
<evidence type="ECO:0000256" key="1">
    <source>
        <dbReference type="ARBA" id="ARBA00006082"/>
    </source>
</evidence>
<dbReference type="InterPro" id="IPR014721">
    <property type="entry name" value="Ribsml_uS5_D2-typ_fold_subgr"/>
</dbReference>
<dbReference type="InterPro" id="IPR038973">
    <property type="entry name" value="MutL/Mlh/Pms-like"/>
</dbReference>
<dbReference type="STRING" id="945553.A0A0D2M0M0"/>
<evidence type="ECO:0000259" key="3">
    <source>
        <dbReference type="SMART" id="SM01340"/>
    </source>
</evidence>
<keyword evidence="5" id="KW-1185">Reference proteome</keyword>
<gene>
    <name evidence="4" type="ORF">HYPSUDRAFT_147287</name>
</gene>
<dbReference type="EMBL" id="KN817615">
    <property type="protein sequence ID" value="KJA16758.1"/>
    <property type="molecule type" value="Genomic_DNA"/>
</dbReference>
<dbReference type="SUPFAM" id="SSF55874">
    <property type="entry name" value="ATPase domain of HSP90 chaperone/DNA topoisomerase II/histidine kinase"/>
    <property type="match status" value="1"/>
</dbReference>
<dbReference type="InterPro" id="IPR002099">
    <property type="entry name" value="MutL/Mlh/PMS"/>
</dbReference>
<organism evidence="4 5">
    <name type="scientific">Hypholoma sublateritium (strain FD-334 SS-4)</name>
    <dbReference type="NCBI Taxonomy" id="945553"/>
    <lineage>
        <taxon>Eukaryota</taxon>
        <taxon>Fungi</taxon>
        <taxon>Dikarya</taxon>
        <taxon>Basidiomycota</taxon>
        <taxon>Agaricomycotina</taxon>
        <taxon>Agaricomycetes</taxon>
        <taxon>Agaricomycetidae</taxon>
        <taxon>Agaricales</taxon>
        <taxon>Agaricineae</taxon>
        <taxon>Strophariaceae</taxon>
        <taxon>Hypholoma</taxon>
    </lineage>
</organism>
<dbReference type="OrthoDB" id="10263226at2759"/>
<feature type="domain" description="DNA mismatch repair protein S5" evidence="3">
    <location>
        <begin position="221"/>
        <end position="355"/>
    </location>
</feature>
<evidence type="ECO:0000313" key="4">
    <source>
        <dbReference type="EMBL" id="KJA16758.1"/>
    </source>
</evidence>
<dbReference type="GO" id="GO:0016887">
    <property type="term" value="F:ATP hydrolysis activity"/>
    <property type="evidence" value="ECO:0007669"/>
    <property type="project" value="InterPro"/>
</dbReference>
<dbReference type="NCBIfam" id="TIGR00585">
    <property type="entry name" value="mutl"/>
    <property type="match status" value="1"/>
</dbReference>
<dbReference type="PANTHER" id="PTHR10073">
    <property type="entry name" value="DNA MISMATCH REPAIR PROTEIN MLH, PMS, MUTL"/>
    <property type="match status" value="1"/>
</dbReference>
<dbReference type="PROSITE" id="PS00058">
    <property type="entry name" value="DNA_MISMATCH_REPAIR_1"/>
    <property type="match status" value="1"/>
</dbReference>
<protein>
    <recommendedName>
        <fullName evidence="3">DNA mismatch repair protein S5 domain-containing protein</fullName>
    </recommendedName>
</protein>
<evidence type="ECO:0000256" key="2">
    <source>
        <dbReference type="ARBA" id="ARBA00022763"/>
    </source>
</evidence>
<dbReference type="GO" id="GO:0032389">
    <property type="term" value="C:MutLalpha complex"/>
    <property type="evidence" value="ECO:0007669"/>
    <property type="project" value="TreeGrafter"/>
</dbReference>
<dbReference type="Pfam" id="PF13589">
    <property type="entry name" value="HATPase_c_3"/>
    <property type="match status" value="1"/>
</dbReference>
<dbReference type="InterPro" id="IPR013507">
    <property type="entry name" value="DNA_mismatch_S5_2-like"/>
</dbReference>
<dbReference type="GO" id="GO:0061982">
    <property type="term" value="P:meiosis I cell cycle process"/>
    <property type="evidence" value="ECO:0007669"/>
    <property type="project" value="UniProtKB-ARBA"/>
</dbReference>
<sequence>MSIKAIDKASIHHITSGQVVIDLQTAVKELVENSVDAGATSIEVRFRNYGLSSIEVVDNGCGIAEDDYESIALKHHTSKLETFSDLTSVETFGFRGEALSSLCALSEQVSISTATASTTPMGTSLVLDSSGKLLKRSAVARNQGTSITLTNIFSPLAVRRKELERNIKREFAKALSLLNAYALGPCAAAPGIRLTVTNQQEKGGKSTPIRTLGLPSCRESVTALWGPKSLDNIVDVDITFEVEREKVVLKRLQNQELEPFTVQVRGLTSKFSVGCGRAGTDRQFFYVNGRPCNMNKIQKCFNEVYRSFNATQAPFIVANIMMPTHIYDVNVSPDKRTILLHSEANLISALKVAFFFSLPYVIGLTTHIRLLSRFILRHPGQPLISGRRSRDPKHLRRAYFPWRRLAKLPVIATRSSPKRTMKDHLPLLHPHPQPLLSALPAPL</sequence>
<accession>A0A0D2M0M0</accession>
<dbReference type="GO" id="GO:0140664">
    <property type="term" value="F:ATP-dependent DNA damage sensor activity"/>
    <property type="evidence" value="ECO:0007669"/>
    <property type="project" value="InterPro"/>
</dbReference>
<dbReference type="Pfam" id="PF01119">
    <property type="entry name" value="DNA_mis_repair"/>
    <property type="match status" value="1"/>
</dbReference>
<proteinExistence type="inferred from homology"/>
<dbReference type="InterPro" id="IPR036890">
    <property type="entry name" value="HATPase_C_sf"/>
</dbReference>
<dbReference type="GO" id="GO:0005524">
    <property type="term" value="F:ATP binding"/>
    <property type="evidence" value="ECO:0007669"/>
    <property type="project" value="InterPro"/>
</dbReference>
<dbReference type="Gene3D" id="3.30.565.10">
    <property type="entry name" value="Histidine kinase-like ATPase, C-terminal domain"/>
    <property type="match status" value="1"/>
</dbReference>
<evidence type="ECO:0000313" key="5">
    <source>
        <dbReference type="Proteomes" id="UP000054270"/>
    </source>
</evidence>
<dbReference type="SUPFAM" id="SSF54211">
    <property type="entry name" value="Ribosomal protein S5 domain 2-like"/>
    <property type="match status" value="1"/>
</dbReference>
<dbReference type="Gene3D" id="3.30.230.10">
    <property type="match status" value="1"/>
</dbReference>
<reference evidence="5" key="1">
    <citation type="submission" date="2014-04" db="EMBL/GenBank/DDBJ databases">
        <title>Evolutionary Origins and Diversification of the Mycorrhizal Mutualists.</title>
        <authorList>
            <consortium name="DOE Joint Genome Institute"/>
            <consortium name="Mycorrhizal Genomics Consortium"/>
            <person name="Kohler A."/>
            <person name="Kuo A."/>
            <person name="Nagy L.G."/>
            <person name="Floudas D."/>
            <person name="Copeland A."/>
            <person name="Barry K.W."/>
            <person name="Cichocki N."/>
            <person name="Veneault-Fourrey C."/>
            <person name="LaButti K."/>
            <person name="Lindquist E.A."/>
            <person name="Lipzen A."/>
            <person name="Lundell T."/>
            <person name="Morin E."/>
            <person name="Murat C."/>
            <person name="Riley R."/>
            <person name="Ohm R."/>
            <person name="Sun H."/>
            <person name="Tunlid A."/>
            <person name="Henrissat B."/>
            <person name="Grigoriev I.V."/>
            <person name="Hibbett D.S."/>
            <person name="Martin F."/>
        </authorList>
    </citation>
    <scope>NUCLEOTIDE SEQUENCE [LARGE SCALE GENOMIC DNA]</scope>
    <source>
        <strain evidence="5">FD-334 SS-4</strain>
    </source>
</reference>
<dbReference type="CDD" id="cd16926">
    <property type="entry name" value="HATPase_MutL-MLH-PMS-like"/>
    <property type="match status" value="1"/>
</dbReference>
<dbReference type="OMA" id="NSKREFG"/>
<dbReference type="PANTHER" id="PTHR10073:SF52">
    <property type="entry name" value="MISMATCH REPAIR ENDONUCLEASE PMS2"/>
    <property type="match status" value="1"/>
</dbReference>
<comment type="similarity">
    <text evidence="1">Belongs to the DNA mismatch repair MutL/HexB family.</text>
</comment>
<dbReference type="CDD" id="cd03484">
    <property type="entry name" value="MutL_Trans_hPMS_2_like"/>
    <property type="match status" value="1"/>
</dbReference>
<dbReference type="SMART" id="SM01340">
    <property type="entry name" value="DNA_mis_repair"/>
    <property type="match status" value="1"/>
</dbReference>
<dbReference type="GO" id="GO:0030983">
    <property type="term" value="F:mismatched DNA binding"/>
    <property type="evidence" value="ECO:0007669"/>
    <property type="project" value="InterPro"/>
</dbReference>
<dbReference type="Proteomes" id="UP000054270">
    <property type="component" value="Unassembled WGS sequence"/>
</dbReference>
<name>A0A0D2M0M0_HYPSF</name>
<dbReference type="InterPro" id="IPR020568">
    <property type="entry name" value="Ribosomal_Su5_D2-typ_SF"/>
</dbReference>
<dbReference type="FunFam" id="3.30.565.10:FF:000014">
    <property type="entry name" value="Mismatch repair endonuclease pms1, putative"/>
    <property type="match status" value="1"/>
</dbReference>
<dbReference type="GO" id="GO:0006298">
    <property type="term" value="P:mismatch repair"/>
    <property type="evidence" value="ECO:0007669"/>
    <property type="project" value="InterPro"/>
</dbReference>
<dbReference type="AlphaFoldDB" id="A0A0D2M0M0"/>